<dbReference type="EMBL" id="KQ087205">
    <property type="protein sequence ID" value="KLT42412.1"/>
    <property type="molecule type" value="Genomic_DNA"/>
</dbReference>
<keyword evidence="3" id="KW-1185">Reference proteome</keyword>
<evidence type="ECO:0000313" key="2">
    <source>
        <dbReference type="EMBL" id="KLT42412.1"/>
    </source>
</evidence>
<dbReference type="Proteomes" id="UP000053611">
    <property type="component" value="Unassembled WGS sequence"/>
</dbReference>
<proteinExistence type="predicted"/>
<organism evidence="2 3">
    <name type="scientific">Cutaneotrichosporon oleaginosum</name>
    <dbReference type="NCBI Taxonomy" id="879819"/>
    <lineage>
        <taxon>Eukaryota</taxon>
        <taxon>Fungi</taxon>
        <taxon>Dikarya</taxon>
        <taxon>Basidiomycota</taxon>
        <taxon>Agaricomycotina</taxon>
        <taxon>Tremellomycetes</taxon>
        <taxon>Trichosporonales</taxon>
        <taxon>Trichosporonaceae</taxon>
        <taxon>Cutaneotrichosporon</taxon>
    </lineage>
</organism>
<evidence type="ECO:0000256" key="1">
    <source>
        <dbReference type="SAM" id="MobiDB-lite"/>
    </source>
</evidence>
<protein>
    <recommendedName>
        <fullName evidence="4">F-box domain-containing protein</fullName>
    </recommendedName>
</protein>
<sequence>MSSVEPLAFDELSFPGIIEQVFAFASRDALLVMRQVSRSWRDRADARFVSHVSIEHRCEGGRSVVVMHGPLGVIPRQDWYETSVGDATRVLDLGCGGSAAALAGLCRLRKLELLRDHGYVMRDRAPLPHARAYLMNRVGVDTFSAYWDHLIISLPYFQPTFVPLENAFGSHGCFPKSLAGAVQNVRGTIRRPSVLPSSLTFGDNGRASHLAAPHPRISALGAGQYTGFVIPLSRPSRSFHVPGAFTVILARPPPGFAPRPPGVAASRRAPRRADDYEGTFRNMARRIAKILAECDLVPITLVGFDGWFAFLPHNRVCSYDTLMDEIQSILVDFLKCEDTAAERMKAIAYLSLDDYRQRVGDERFHLETEFADTMGPGPESEDEGRTTWTSPVG</sequence>
<evidence type="ECO:0000313" key="3">
    <source>
        <dbReference type="Proteomes" id="UP000053611"/>
    </source>
</evidence>
<reference evidence="2 3" key="1">
    <citation type="submission" date="2015-03" db="EMBL/GenBank/DDBJ databases">
        <title>Genomics and transcriptomics of the oil-accumulating basidiomycete yeast T. oleaginosus allow insights into substrate utilization and the diverse evolutionary trajectories of mating systems in fungi.</title>
        <authorList>
            <consortium name="DOE Joint Genome Institute"/>
            <person name="Kourist R."/>
            <person name="Kracht O."/>
            <person name="Bracharz F."/>
            <person name="Lipzen A."/>
            <person name="Nolan M."/>
            <person name="Ohm R."/>
            <person name="Grigoriev I."/>
            <person name="Sun S."/>
            <person name="Heitman J."/>
            <person name="Bruck T."/>
            <person name="Nowrousian M."/>
        </authorList>
    </citation>
    <scope>NUCLEOTIDE SEQUENCE [LARGE SCALE GENOMIC DNA]</scope>
    <source>
        <strain evidence="2 3">IBC0246</strain>
    </source>
</reference>
<feature type="region of interest" description="Disordered" evidence="1">
    <location>
        <begin position="371"/>
        <end position="393"/>
    </location>
</feature>
<dbReference type="RefSeq" id="XP_018278903.1">
    <property type="nucleotide sequence ID" value="XM_018425364.1"/>
</dbReference>
<gene>
    <name evidence="2" type="ORF">CC85DRAFT_302274</name>
</gene>
<evidence type="ECO:0008006" key="4">
    <source>
        <dbReference type="Google" id="ProtNLM"/>
    </source>
</evidence>
<name>A0A0J0XMU5_9TREE</name>
<accession>A0A0J0XMU5</accession>
<dbReference type="AlphaFoldDB" id="A0A0J0XMU5"/>
<dbReference type="GeneID" id="28985967"/>